<dbReference type="Proteomes" id="UP001321479">
    <property type="component" value="Segment"/>
</dbReference>
<feature type="coiled-coil region" evidence="1">
    <location>
        <begin position="263"/>
        <end position="329"/>
    </location>
</feature>
<dbReference type="EMBL" id="AP024483">
    <property type="protein sequence ID" value="BCS83040.1"/>
    <property type="molecule type" value="Genomic_DNA"/>
</dbReference>
<evidence type="ECO:0000313" key="2">
    <source>
        <dbReference type="EMBL" id="BCS83040.1"/>
    </source>
</evidence>
<dbReference type="GeneID" id="80558245"/>
<evidence type="ECO:0000256" key="1">
    <source>
        <dbReference type="SAM" id="Coils"/>
    </source>
</evidence>
<proteinExistence type="predicted"/>
<reference evidence="2 3" key="1">
    <citation type="submission" date="2021-02" db="EMBL/GenBank/DDBJ databases">
        <title>Cotonvirus japonicus, which uses Golgi apparatus of host cells for its virion factory, phylogenetically links tailed tupanvirus and icosahedral mimivirus.</title>
        <authorList>
            <person name="Takahashi H."/>
            <person name="Fukaya S."/>
            <person name="Song C."/>
            <person name="Murata K."/>
            <person name="Takemura M."/>
        </authorList>
    </citation>
    <scope>NUCLEOTIDE SEQUENCE [LARGE SCALE GENOMIC DNA]</scope>
</reference>
<keyword evidence="3" id="KW-1185">Reference proteome</keyword>
<evidence type="ECO:0000313" key="3">
    <source>
        <dbReference type="Proteomes" id="UP001321479"/>
    </source>
</evidence>
<organism evidence="2 3">
    <name type="scientific">Cotonvirus japonicus</name>
    <dbReference type="NCBI Taxonomy" id="2811091"/>
    <lineage>
        <taxon>Viruses</taxon>
        <taxon>Varidnaviria</taxon>
        <taxon>Bamfordvirae</taxon>
        <taxon>Nucleocytoviricota</taxon>
        <taxon>Megaviricetes</taxon>
        <taxon>Imitervirales</taxon>
        <taxon>Mimiviridae</taxon>
        <taxon>Megamimivirinae</taxon>
        <taxon>Cotonvirus</taxon>
        <taxon>Cotonvirus japonicum</taxon>
    </lineage>
</organism>
<name>A0ABM7NSA2_9VIRU</name>
<dbReference type="Pfam" id="PF19233">
    <property type="entry name" value="DUF5886"/>
    <property type="match status" value="1"/>
</dbReference>
<dbReference type="RefSeq" id="YP_010841648.1">
    <property type="nucleotide sequence ID" value="NC_079139.1"/>
</dbReference>
<protein>
    <submittedName>
        <fullName evidence="2">Uncharacterized protein</fullName>
    </submittedName>
</protein>
<sequence length="330" mass="38638">MISNLRELYDFLLIENAIVSNISSIYENDIIKKMETKLKINDLCYNNSLLHIGKIKPIIIFENDLPIKLLSFDIIFSVAKHNSNIIYKAPTSSYGYDFNNLKFHDNFFIHNPNNITTTQCNGYKCRNDFHVTDNGVWCESCHDDFDRSCSNLKILMHNNIQLSNIPFEFIIDIIKHETLININLSDLKNLKAIKSQLNSDFSEILKLHESINSIDDKIKKYVTNLNKQKQLDEQMLEKKLKIRNVSIETCINFLSKFDDFIDFNQKKLELSAKEETIKKLELEISKKQEDLNKLNEIINTDKNQCNILIEELNSELKNFNEIEENLKKMS</sequence>
<keyword evidence="1" id="KW-0175">Coiled coil</keyword>
<dbReference type="InterPro" id="IPR045368">
    <property type="entry name" value="DUF5886"/>
</dbReference>
<accession>A0ABM7NSA2</accession>